<dbReference type="AlphaFoldDB" id="A0A507BQ31"/>
<protein>
    <submittedName>
        <fullName evidence="1">Uncharacterized protein</fullName>
    </submittedName>
</protein>
<name>A0A507BQ31_9FUNG</name>
<organism evidence="1 2">
    <name type="scientific">Synchytrium endobioticum</name>
    <dbReference type="NCBI Taxonomy" id="286115"/>
    <lineage>
        <taxon>Eukaryota</taxon>
        <taxon>Fungi</taxon>
        <taxon>Fungi incertae sedis</taxon>
        <taxon>Chytridiomycota</taxon>
        <taxon>Chytridiomycota incertae sedis</taxon>
        <taxon>Chytridiomycetes</taxon>
        <taxon>Synchytriales</taxon>
        <taxon>Synchytriaceae</taxon>
        <taxon>Synchytrium</taxon>
    </lineage>
</organism>
<reference evidence="1 2" key="1">
    <citation type="journal article" date="2019" name="Sci. Rep.">
        <title>Comparative genomics of chytrid fungi reveal insights into the obligate biotrophic and pathogenic lifestyle of Synchytrium endobioticum.</title>
        <authorList>
            <person name="van de Vossenberg B.T.L.H."/>
            <person name="Warris S."/>
            <person name="Nguyen H.D.T."/>
            <person name="van Gent-Pelzer M.P.E."/>
            <person name="Joly D.L."/>
            <person name="van de Geest H.C."/>
            <person name="Bonants P.J.M."/>
            <person name="Smith D.S."/>
            <person name="Levesque C.A."/>
            <person name="van der Lee T.A.J."/>
        </authorList>
    </citation>
    <scope>NUCLEOTIDE SEQUENCE [LARGE SCALE GENOMIC DNA]</scope>
    <source>
        <strain evidence="1 2">MB42</strain>
    </source>
</reference>
<evidence type="ECO:0000313" key="2">
    <source>
        <dbReference type="Proteomes" id="UP000317494"/>
    </source>
</evidence>
<dbReference type="Proteomes" id="UP000317494">
    <property type="component" value="Unassembled WGS sequence"/>
</dbReference>
<dbReference type="EMBL" id="QEAN01000747">
    <property type="protein sequence ID" value="TPX30012.1"/>
    <property type="molecule type" value="Genomic_DNA"/>
</dbReference>
<comment type="caution">
    <text evidence="1">The sequence shown here is derived from an EMBL/GenBank/DDBJ whole genome shotgun (WGS) entry which is preliminary data.</text>
</comment>
<keyword evidence="2" id="KW-1185">Reference proteome</keyword>
<accession>A0A507BQ31</accession>
<evidence type="ECO:0000313" key="1">
    <source>
        <dbReference type="EMBL" id="TPX30012.1"/>
    </source>
</evidence>
<dbReference type="VEuPathDB" id="FungiDB:SeMB42_g08007"/>
<proteinExistence type="predicted"/>
<gene>
    <name evidence="1" type="ORF">SeMB42_g08007</name>
</gene>
<sequence length="151" mass="16998">MLITPERFWRSLLLLFCTSDNLLRYDDSSARQPGSWYKHCSFLYVISLMSYNLPNVAVAFDIREWAKLANEKLLVAYGTFPSRIHPCYAGTIARLTGSLVDRFLSIKIHHFYFRANSSSKPSQAKTSASYWTVIQNLGLAVLKAGGGAPID</sequence>